<dbReference type="InterPro" id="IPR011527">
    <property type="entry name" value="ABC1_TM_dom"/>
</dbReference>
<dbReference type="PANTHER" id="PTHR11384:SF59">
    <property type="entry name" value="LYSOSOMAL COBALAMIN TRANSPORTER ABCD4"/>
    <property type="match status" value="1"/>
</dbReference>
<dbReference type="SUPFAM" id="SSF52540">
    <property type="entry name" value="P-loop containing nucleoside triphosphate hydrolases"/>
    <property type="match status" value="1"/>
</dbReference>
<dbReference type="InterPro" id="IPR050835">
    <property type="entry name" value="ABC_transporter_sub-D"/>
</dbReference>
<feature type="domain" description="ABC transporter" evidence="10">
    <location>
        <begin position="361"/>
        <end position="566"/>
    </location>
</feature>
<evidence type="ECO:0000256" key="1">
    <source>
        <dbReference type="ARBA" id="ARBA00004651"/>
    </source>
</evidence>
<keyword evidence="7 9" id="KW-1133">Transmembrane helix</keyword>
<dbReference type="CDD" id="cd03223">
    <property type="entry name" value="ABCD_peroxisomal_ALDP"/>
    <property type="match status" value="1"/>
</dbReference>
<evidence type="ECO:0000313" key="12">
    <source>
        <dbReference type="EMBL" id="SHI17009.1"/>
    </source>
</evidence>
<dbReference type="InterPro" id="IPR003593">
    <property type="entry name" value="AAA+_ATPase"/>
</dbReference>
<keyword evidence="2" id="KW-0813">Transport</keyword>
<dbReference type="Pfam" id="PF00005">
    <property type="entry name" value="ABC_tran"/>
    <property type="match status" value="1"/>
</dbReference>
<evidence type="ECO:0000256" key="2">
    <source>
        <dbReference type="ARBA" id="ARBA00022448"/>
    </source>
</evidence>
<keyword evidence="8 9" id="KW-0472">Membrane</keyword>
<feature type="transmembrane region" description="Helical" evidence="9">
    <location>
        <begin position="181"/>
        <end position="200"/>
    </location>
</feature>
<evidence type="ECO:0000256" key="8">
    <source>
        <dbReference type="ARBA" id="ARBA00023136"/>
    </source>
</evidence>
<dbReference type="EMBL" id="FQXE01000011">
    <property type="protein sequence ID" value="SHI17009.1"/>
    <property type="molecule type" value="Genomic_DNA"/>
</dbReference>
<evidence type="ECO:0000256" key="6">
    <source>
        <dbReference type="ARBA" id="ARBA00022840"/>
    </source>
</evidence>
<dbReference type="GO" id="GO:0005886">
    <property type="term" value="C:plasma membrane"/>
    <property type="evidence" value="ECO:0007669"/>
    <property type="project" value="UniProtKB-SubCell"/>
</dbReference>
<organism evidence="12 13">
    <name type="scientific">Pollutimonas bauzanensis</name>
    <dbReference type="NCBI Taxonomy" id="658167"/>
    <lineage>
        <taxon>Bacteria</taxon>
        <taxon>Pseudomonadati</taxon>
        <taxon>Pseudomonadota</taxon>
        <taxon>Betaproteobacteria</taxon>
        <taxon>Burkholderiales</taxon>
        <taxon>Alcaligenaceae</taxon>
        <taxon>Pollutimonas</taxon>
    </lineage>
</organism>
<dbReference type="InterPro" id="IPR003439">
    <property type="entry name" value="ABC_transporter-like_ATP-bd"/>
</dbReference>
<reference evidence="12 13" key="1">
    <citation type="submission" date="2016-11" db="EMBL/GenBank/DDBJ databases">
        <authorList>
            <person name="Jaros S."/>
            <person name="Januszkiewicz K."/>
            <person name="Wedrychowicz H."/>
        </authorList>
    </citation>
    <scope>NUCLEOTIDE SEQUENCE [LARGE SCALE GENOMIC DNA]</scope>
    <source>
        <strain evidence="12 13">CGMCC 1.10190</strain>
    </source>
</reference>
<keyword evidence="4 9" id="KW-0812">Transmembrane</keyword>
<evidence type="ECO:0000259" key="11">
    <source>
        <dbReference type="PROSITE" id="PS50929"/>
    </source>
</evidence>
<dbReference type="STRING" id="658167.SAMN04488135_11172"/>
<dbReference type="RefSeq" id="WP_218599073.1">
    <property type="nucleotide sequence ID" value="NZ_FQXE01000011.1"/>
</dbReference>
<dbReference type="Gene3D" id="3.40.50.300">
    <property type="entry name" value="P-loop containing nucleotide triphosphate hydrolases"/>
    <property type="match status" value="1"/>
</dbReference>
<evidence type="ECO:0000256" key="5">
    <source>
        <dbReference type="ARBA" id="ARBA00022741"/>
    </source>
</evidence>
<evidence type="ECO:0000313" key="13">
    <source>
        <dbReference type="Proteomes" id="UP000184226"/>
    </source>
</evidence>
<dbReference type="Pfam" id="PF06472">
    <property type="entry name" value="ABC_membrane_2"/>
    <property type="match status" value="1"/>
</dbReference>
<dbReference type="InterPro" id="IPR027417">
    <property type="entry name" value="P-loop_NTPase"/>
</dbReference>
<dbReference type="Proteomes" id="UP000184226">
    <property type="component" value="Unassembled WGS sequence"/>
</dbReference>
<dbReference type="GO" id="GO:0140359">
    <property type="term" value="F:ABC-type transporter activity"/>
    <property type="evidence" value="ECO:0007669"/>
    <property type="project" value="InterPro"/>
</dbReference>
<feature type="domain" description="ABC transmembrane type-1" evidence="11">
    <location>
        <begin position="46"/>
        <end position="328"/>
    </location>
</feature>
<dbReference type="SMART" id="SM00382">
    <property type="entry name" value="AAA"/>
    <property type="match status" value="1"/>
</dbReference>
<dbReference type="AlphaFoldDB" id="A0A1M5YY98"/>
<evidence type="ECO:0000256" key="3">
    <source>
        <dbReference type="ARBA" id="ARBA00022475"/>
    </source>
</evidence>
<name>A0A1M5YY98_9BURK</name>
<dbReference type="PROSITE" id="PS50893">
    <property type="entry name" value="ABC_TRANSPORTER_2"/>
    <property type="match status" value="1"/>
</dbReference>
<feature type="transmembrane region" description="Helical" evidence="9">
    <location>
        <begin position="23"/>
        <end position="44"/>
    </location>
</feature>
<keyword evidence="5" id="KW-0547">Nucleotide-binding</keyword>
<keyword evidence="6 12" id="KW-0067">ATP-binding</keyword>
<dbReference type="GO" id="GO:0016887">
    <property type="term" value="F:ATP hydrolysis activity"/>
    <property type="evidence" value="ECO:0007669"/>
    <property type="project" value="InterPro"/>
</dbReference>
<evidence type="ECO:0000256" key="9">
    <source>
        <dbReference type="SAM" id="Phobius"/>
    </source>
</evidence>
<feature type="transmembrane region" description="Helical" evidence="9">
    <location>
        <begin position="64"/>
        <end position="82"/>
    </location>
</feature>
<proteinExistence type="predicted"/>
<evidence type="ECO:0000259" key="10">
    <source>
        <dbReference type="PROSITE" id="PS50893"/>
    </source>
</evidence>
<comment type="subcellular location">
    <subcellularLocation>
        <location evidence="1">Cell membrane</location>
        <topology evidence="1">Multi-pass membrane protein</topology>
    </subcellularLocation>
</comment>
<accession>A0A1M5YY98</accession>
<protein>
    <submittedName>
        <fullName evidence="12">Putative ATP-binding cassette transporter</fullName>
    </submittedName>
</protein>
<dbReference type="InterPro" id="IPR036640">
    <property type="entry name" value="ABC1_TM_sf"/>
</dbReference>
<sequence>MNKNSYRMAWRLIRAYWISDDRWAARSVLALVIALDLLLVYRAARITFWQKDFYDALSTHDIQAFWRLLVELAVIALAGIAMNTTRGYTAQCLEMRWRSWMTDVFLRNWLGDAAYYRIERAGLMDNADQRIADDLKWLATNTLNLGLGLLRNIVNLATFAVIVWGLSGVLTLTLAGSSVDIYGYMLWVGLVYAIAGSYAMERIGGRLVAVDYRQQQAEADFRFLLMRVRTQAEQIAFYAGEATERVRLLHRFAAIRANWRLVMTYTKRITMVESLYTEAGAIIPYLLNGPRYFSGAITLGDLIQFTQSFMRVRVSLSWFIYNYKELALLRSVCSRLLEFEQALAVRGKAGIEVRAHAGRGIRLYSVQPQYPDGRPMTLPLDWEIKPASRWLLRGPSGIGKSTVLRALAGLWAEGTGVIERPAAAKLMFTPQESYLPSGTLRVCLCYPGDEAAFTYDACKKALEQVGLGHLASDMDKDDNWSQRLSGGELQRLAFGRVLLQQPDYLFLDEATSALDEDSEAWLYALLFRKLPMLTLVSIGHRPGLERYHTDSLTVCAAPGRAESKKP</sequence>
<gene>
    <name evidence="12" type="ORF">SAMN04488135_11172</name>
</gene>
<evidence type="ECO:0000256" key="4">
    <source>
        <dbReference type="ARBA" id="ARBA00022692"/>
    </source>
</evidence>
<keyword evidence="13" id="KW-1185">Reference proteome</keyword>
<dbReference type="Gene3D" id="1.20.1560.10">
    <property type="entry name" value="ABC transporter type 1, transmembrane domain"/>
    <property type="match status" value="1"/>
</dbReference>
<feature type="transmembrane region" description="Helical" evidence="9">
    <location>
        <begin position="153"/>
        <end position="175"/>
    </location>
</feature>
<dbReference type="PANTHER" id="PTHR11384">
    <property type="entry name" value="ATP-BINDING CASSETTE, SUB-FAMILY D MEMBER"/>
    <property type="match status" value="1"/>
</dbReference>
<evidence type="ECO:0000256" key="7">
    <source>
        <dbReference type="ARBA" id="ARBA00022989"/>
    </source>
</evidence>
<dbReference type="SUPFAM" id="SSF90123">
    <property type="entry name" value="ABC transporter transmembrane region"/>
    <property type="match status" value="1"/>
</dbReference>
<dbReference type="InterPro" id="IPR017871">
    <property type="entry name" value="ABC_transporter-like_CS"/>
</dbReference>
<dbReference type="GO" id="GO:0005524">
    <property type="term" value="F:ATP binding"/>
    <property type="evidence" value="ECO:0007669"/>
    <property type="project" value="UniProtKB-KW"/>
</dbReference>
<dbReference type="PROSITE" id="PS50929">
    <property type="entry name" value="ABC_TM1F"/>
    <property type="match status" value="1"/>
</dbReference>
<keyword evidence="3" id="KW-1003">Cell membrane</keyword>
<dbReference type="PROSITE" id="PS00211">
    <property type="entry name" value="ABC_TRANSPORTER_1"/>
    <property type="match status" value="1"/>
</dbReference>